<dbReference type="Gene3D" id="1.25.40.10">
    <property type="entry name" value="Tetratricopeptide repeat domain"/>
    <property type="match status" value="1"/>
</dbReference>
<keyword evidence="3" id="KW-1185">Reference proteome</keyword>
<dbReference type="InterPro" id="IPR011990">
    <property type="entry name" value="TPR-like_helical_dom_sf"/>
</dbReference>
<reference evidence="2 3" key="1">
    <citation type="journal article" date="2020" name="ISME J.">
        <title>Uncovering the hidden diversity of litter-decomposition mechanisms in mushroom-forming fungi.</title>
        <authorList>
            <person name="Floudas D."/>
            <person name="Bentzer J."/>
            <person name="Ahren D."/>
            <person name="Johansson T."/>
            <person name="Persson P."/>
            <person name="Tunlid A."/>
        </authorList>
    </citation>
    <scope>NUCLEOTIDE SEQUENCE [LARGE SCALE GENOMIC DNA]</scope>
    <source>
        <strain evidence="2 3">CBS 175.51</strain>
    </source>
</reference>
<organism evidence="2 3">
    <name type="scientific">Ephemerocybe angulata</name>
    <dbReference type="NCBI Taxonomy" id="980116"/>
    <lineage>
        <taxon>Eukaryota</taxon>
        <taxon>Fungi</taxon>
        <taxon>Dikarya</taxon>
        <taxon>Basidiomycota</taxon>
        <taxon>Agaricomycotina</taxon>
        <taxon>Agaricomycetes</taxon>
        <taxon>Agaricomycetidae</taxon>
        <taxon>Agaricales</taxon>
        <taxon>Agaricineae</taxon>
        <taxon>Psathyrellaceae</taxon>
        <taxon>Ephemerocybe</taxon>
    </lineage>
</organism>
<comment type="caution">
    <text evidence="2">The sequence shown here is derived from an EMBL/GenBank/DDBJ whole genome shotgun (WGS) entry which is preliminary data.</text>
</comment>
<sequence>MQSVWILMDTHRTGSGHKAKGVACGEDLLGFYTTHLDEDEPKCTVLKTLANILAWEGAGFKSGELDKAIEFYNRVRLHKPGDLDLLSRNADAIWLRSRENKDPTGLPEAIAMFGAALDKTNIPSLKADIANNIGAIYVDKASFNNQNLEDFKQAHKYYCDATDLYSDKDEKAACKRYADEIDTVIKKLEERTRGEGDRRRSNKLAGQHRPSLSRNSRALIVPSETQTSSPGFCRPIPSKEYHDQSTLRSGQTSPTKPTSTPLLVQIGNSAEHREENDRTHE</sequence>
<dbReference type="AlphaFoldDB" id="A0A8H5CD49"/>
<dbReference type="SUPFAM" id="SSF48452">
    <property type="entry name" value="TPR-like"/>
    <property type="match status" value="1"/>
</dbReference>
<feature type="compositionally biased region" description="Basic and acidic residues" evidence="1">
    <location>
        <begin position="270"/>
        <end position="281"/>
    </location>
</feature>
<feature type="region of interest" description="Disordered" evidence="1">
    <location>
        <begin position="191"/>
        <end position="281"/>
    </location>
</feature>
<dbReference type="Proteomes" id="UP000541558">
    <property type="component" value="Unassembled WGS sequence"/>
</dbReference>
<gene>
    <name evidence="2" type="ORF">D9611_011459</name>
</gene>
<evidence type="ECO:0000313" key="2">
    <source>
        <dbReference type="EMBL" id="KAF5339574.1"/>
    </source>
</evidence>
<feature type="compositionally biased region" description="Low complexity" evidence="1">
    <location>
        <begin position="252"/>
        <end position="261"/>
    </location>
</feature>
<dbReference type="EMBL" id="JAACJK010000007">
    <property type="protein sequence ID" value="KAF5339574.1"/>
    <property type="molecule type" value="Genomic_DNA"/>
</dbReference>
<evidence type="ECO:0000313" key="3">
    <source>
        <dbReference type="Proteomes" id="UP000541558"/>
    </source>
</evidence>
<evidence type="ECO:0000256" key="1">
    <source>
        <dbReference type="SAM" id="MobiDB-lite"/>
    </source>
</evidence>
<protein>
    <submittedName>
        <fullName evidence="2">Uncharacterized protein</fullName>
    </submittedName>
</protein>
<proteinExistence type="predicted"/>
<name>A0A8H5CD49_9AGAR</name>
<accession>A0A8H5CD49</accession>